<evidence type="ECO:0000256" key="1">
    <source>
        <dbReference type="ARBA" id="ARBA00001231"/>
    </source>
</evidence>
<evidence type="ECO:0000256" key="5">
    <source>
        <dbReference type="ARBA" id="ARBA00022960"/>
    </source>
</evidence>
<dbReference type="KEGG" id="ovb:NB640_03810"/>
<evidence type="ECO:0000256" key="8">
    <source>
        <dbReference type="ARBA" id="ARBA00023306"/>
    </source>
</evidence>
<dbReference type="InterPro" id="IPR019800">
    <property type="entry name" value="Glyco_hydro_3_AS"/>
</dbReference>
<sequence>MKTAQNATKKPGPVMLDVVGLTLNEEDIRRIRHPLTGGVILFARNYTDRAQLVALTKAIRAVRDDVLIAVDHEGGRVQRFRDGGFTHLPAMRRLGELWDENPSIACKTATATGYVLATELRACGVDMSFTPVLDLDYGESGVIGNRAFHSEPRVVAKLAQSLNYGLAMAGMANCGKHFPGHGFVKEDSHHEVPIDSRSLEEIMEKDAAPYFWMGIGLAGVMPAHIIYPQVDPNPAGFSAKWLTILREELEFDGVIFSDDLSMEGARVAGSTVDGAKAALAAGCDMVLICNSPDKADKILTGLEYLENDATRQSRERLIRLFPEKAALGWDALHQEAQYRHALEAVSALMQS</sequence>
<feature type="binding site" evidence="10">
    <location>
        <begin position="176"/>
        <end position="177"/>
    </location>
    <ligand>
        <name>substrate</name>
    </ligand>
</feature>
<evidence type="ECO:0000313" key="12">
    <source>
        <dbReference type="EMBL" id="WAW10784.1"/>
    </source>
</evidence>
<dbReference type="GO" id="GO:0009252">
    <property type="term" value="P:peptidoglycan biosynthetic process"/>
    <property type="evidence" value="ECO:0007669"/>
    <property type="project" value="UniProtKB-KW"/>
</dbReference>
<feature type="binding site" evidence="10">
    <location>
        <position position="79"/>
    </location>
    <ligand>
        <name>substrate</name>
    </ligand>
</feature>
<dbReference type="PROSITE" id="PS00775">
    <property type="entry name" value="GLYCOSYL_HYDROL_F3"/>
    <property type="match status" value="1"/>
</dbReference>
<feature type="binding site" evidence="10">
    <location>
        <position position="146"/>
    </location>
    <ligand>
        <name>substrate</name>
    </ligand>
</feature>
<feature type="active site" description="Nucleophile" evidence="10">
    <location>
        <position position="258"/>
    </location>
</feature>
<evidence type="ECO:0000259" key="11">
    <source>
        <dbReference type="Pfam" id="PF00933"/>
    </source>
</evidence>
<reference evidence="12" key="1">
    <citation type="journal article" date="2022" name="Front. Microbiol.">
        <title>New perspectives on an old grouping: The genomic and phenotypic variability of Oxalobacter formigenes and the implications for calcium oxalate stone prevention.</title>
        <authorList>
            <person name="Chmiel J.A."/>
            <person name="Carr C."/>
            <person name="Stuivenberg G.A."/>
            <person name="Venema R."/>
            <person name="Chanyi R.M."/>
            <person name="Al K.F."/>
            <person name="Giguere D."/>
            <person name="Say H."/>
            <person name="Akouris P.P."/>
            <person name="Dominguez Romero S.A."/>
            <person name="Kwong A."/>
            <person name="Tai V."/>
            <person name="Koval S.F."/>
            <person name="Razvi H."/>
            <person name="Bjazevic J."/>
            <person name="Burton J.P."/>
        </authorList>
    </citation>
    <scope>NUCLEOTIDE SEQUENCE</scope>
    <source>
        <strain evidence="12">WoOx3</strain>
    </source>
</reference>
<keyword evidence="5 10" id="KW-0133">Cell shape</keyword>
<dbReference type="EC" id="3.2.1.52" evidence="10"/>
<dbReference type="PANTHER" id="PTHR30480:SF13">
    <property type="entry name" value="BETA-HEXOSAMINIDASE"/>
    <property type="match status" value="1"/>
</dbReference>
<evidence type="ECO:0000256" key="3">
    <source>
        <dbReference type="ARBA" id="ARBA00022618"/>
    </source>
</evidence>
<keyword evidence="13" id="KW-1185">Reference proteome</keyword>
<dbReference type="InterPro" id="IPR050226">
    <property type="entry name" value="NagZ_Beta-hexosaminidase"/>
</dbReference>
<dbReference type="GO" id="GO:0009254">
    <property type="term" value="P:peptidoglycan turnover"/>
    <property type="evidence" value="ECO:0007669"/>
    <property type="project" value="UniProtKB-UniRule"/>
</dbReference>
<dbReference type="GO" id="GO:0051301">
    <property type="term" value="P:cell division"/>
    <property type="evidence" value="ECO:0007669"/>
    <property type="project" value="UniProtKB-KW"/>
</dbReference>
<keyword evidence="4 10" id="KW-0378">Hydrolase</keyword>
<dbReference type="InterPro" id="IPR001764">
    <property type="entry name" value="Glyco_hydro_3_N"/>
</dbReference>
<evidence type="ECO:0000256" key="6">
    <source>
        <dbReference type="ARBA" id="ARBA00022984"/>
    </source>
</evidence>
<dbReference type="GO" id="GO:0004563">
    <property type="term" value="F:beta-N-acetylhexosaminidase activity"/>
    <property type="evidence" value="ECO:0007669"/>
    <property type="project" value="UniProtKB-UniRule"/>
</dbReference>
<dbReference type="GO" id="GO:0005737">
    <property type="term" value="C:cytoplasm"/>
    <property type="evidence" value="ECO:0007669"/>
    <property type="project" value="UniProtKB-SubCell"/>
</dbReference>
<keyword evidence="9 10" id="KW-0961">Cell wall biogenesis/degradation</keyword>
<dbReference type="RefSeq" id="WP_269309840.1">
    <property type="nucleotide sequence ID" value="NZ_CP098242.1"/>
</dbReference>
<accession>A0A9E9P3A0</accession>
<comment type="catalytic activity">
    <reaction evidence="1 10">
        <text>Hydrolysis of terminal non-reducing N-acetyl-D-hexosamine residues in N-acetyl-beta-D-hexosaminides.</text>
        <dbReference type="EC" id="3.2.1.52"/>
    </reaction>
</comment>
<dbReference type="SUPFAM" id="SSF51445">
    <property type="entry name" value="(Trans)glycosidases"/>
    <property type="match status" value="1"/>
</dbReference>
<feature type="active site" description="Proton donor/acceptor" evidence="10">
    <location>
        <position position="189"/>
    </location>
</feature>
<feature type="binding site" evidence="10">
    <location>
        <position position="71"/>
    </location>
    <ligand>
        <name>substrate</name>
    </ligand>
</feature>
<evidence type="ECO:0000256" key="10">
    <source>
        <dbReference type="HAMAP-Rule" id="MF_00364"/>
    </source>
</evidence>
<evidence type="ECO:0000256" key="9">
    <source>
        <dbReference type="ARBA" id="ARBA00023316"/>
    </source>
</evidence>
<name>A0A9E9P3A0_9BURK</name>
<dbReference type="Gene3D" id="3.20.20.300">
    <property type="entry name" value="Glycoside hydrolase, family 3, N-terminal domain"/>
    <property type="match status" value="1"/>
</dbReference>
<feature type="domain" description="Glycoside hydrolase family 3 N-terminal" evidence="11">
    <location>
        <begin position="16"/>
        <end position="319"/>
    </location>
</feature>
<dbReference type="NCBIfam" id="NF003740">
    <property type="entry name" value="PRK05337.1"/>
    <property type="match status" value="1"/>
</dbReference>
<organism evidence="12 13">
    <name type="scientific">Oxalobacter vibrioformis</name>
    <dbReference type="NCBI Taxonomy" id="933080"/>
    <lineage>
        <taxon>Bacteria</taxon>
        <taxon>Pseudomonadati</taxon>
        <taxon>Pseudomonadota</taxon>
        <taxon>Betaproteobacteria</taxon>
        <taxon>Burkholderiales</taxon>
        <taxon>Oxalobacteraceae</taxon>
        <taxon>Oxalobacter</taxon>
    </lineage>
</organism>
<evidence type="ECO:0000256" key="7">
    <source>
        <dbReference type="ARBA" id="ARBA00023295"/>
    </source>
</evidence>
<evidence type="ECO:0000313" key="13">
    <source>
        <dbReference type="Proteomes" id="UP001156215"/>
    </source>
</evidence>
<keyword evidence="2 10" id="KW-0963">Cytoplasm</keyword>
<comment type="function">
    <text evidence="10">Plays a role in peptidoglycan recycling by cleaving the terminal beta-1,4-linked N-acetylglucosamine (GlcNAc) from peptide-linked peptidoglycan fragments, giving rise to free GlcNAc, anhydro-N-acetylmuramic acid and anhydro-N-acetylmuramic acid-linked peptides.</text>
</comment>
<dbReference type="PANTHER" id="PTHR30480">
    <property type="entry name" value="BETA-HEXOSAMINIDASE-RELATED"/>
    <property type="match status" value="1"/>
</dbReference>
<keyword evidence="7 10" id="KW-0326">Glycosidase</keyword>
<dbReference type="GO" id="GO:0071555">
    <property type="term" value="P:cell wall organization"/>
    <property type="evidence" value="ECO:0007669"/>
    <property type="project" value="UniProtKB-KW"/>
</dbReference>
<dbReference type="EMBL" id="CP098242">
    <property type="protein sequence ID" value="WAW10784.1"/>
    <property type="molecule type" value="Genomic_DNA"/>
</dbReference>
<comment type="similarity">
    <text evidence="10">Belongs to the glycosyl hydrolase 3 family. NagZ subfamily.</text>
</comment>
<dbReference type="InterPro" id="IPR036962">
    <property type="entry name" value="Glyco_hydro_3_N_sf"/>
</dbReference>
<keyword evidence="8 10" id="KW-0131">Cell cycle</keyword>
<keyword evidence="3 10" id="KW-0132">Cell division</keyword>
<dbReference type="GO" id="GO:0005975">
    <property type="term" value="P:carbohydrate metabolic process"/>
    <property type="evidence" value="ECO:0007669"/>
    <property type="project" value="InterPro"/>
</dbReference>
<comment type="subcellular location">
    <subcellularLocation>
        <location evidence="10">Cytoplasm</location>
    </subcellularLocation>
</comment>
<protein>
    <recommendedName>
        <fullName evidence="10">Beta-hexosaminidase</fullName>
        <ecNumber evidence="10">3.2.1.52</ecNumber>
    </recommendedName>
    <alternativeName>
        <fullName evidence="10">Beta-N-acetylhexosaminidase</fullName>
    </alternativeName>
    <alternativeName>
        <fullName evidence="10">N-acetyl-beta-glucosaminidase</fullName>
    </alternativeName>
</protein>
<dbReference type="InterPro" id="IPR017853">
    <property type="entry name" value="GH"/>
</dbReference>
<comment type="pathway">
    <text evidence="10">Cell wall biogenesis; peptidoglycan recycling.</text>
</comment>
<dbReference type="Pfam" id="PF00933">
    <property type="entry name" value="Glyco_hydro_3"/>
    <property type="match status" value="1"/>
</dbReference>
<dbReference type="HAMAP" id="MF_00364">
    <property type="entry name" value="NagZ"/>
    <property type="match status" value="1"/>
</dbReference>
<dbReference type="Proteomes" id="UP001156215">
    <property type="component" value="Chromosome"/>
</dbReference>
<evidence type="ECO:0000256" key="4">
    <source>
        <dbReference type="ARBA" id="ARBA00022801"/>
    </source>
</evidence>
<gene>
    <name evidence="10 12" type="primary">nagZ</name>
    <name evidence="12" type="ORF">NB640_03810</name>
</gene>
<keyword evidence="6 10" id="KW-0573">Peptidoglycan synthesis</keyword>
<proteinExistence type="inferred from homology"/>
<dbReference type="AlphaFoldDB" id="A0A9E9P3A0"/>
<dbReference type="InterPro" id="IPR022956">
    <property type="entry name" value="Beta_hexosaminidase_bac"/>
</dbReference>
<feature type="site" description="Important for catalytic activity" evidence="10">
    <location>
        <position position="187"/>
    </location>
</feature>
<dbReference type="GO" id="GO:0008360">
    <property type="term" value="P:regulation of cell shape"/>
    <property type="evidence" value="ECO:0007669"/>
    <property type="project" value="UniProtKB-KW"/>
</dbReference>
<evidence type="ECO:0000256" key="2">
    <source>
        <dbReference type="ARBA" id="ARBA00022490"/>
    </source>
</evidence>